<accession>C0NB02</accession>
<gene>
    <name evidence="1" type="ORF">HCBG_00298</name>
</gene>
<dbReference type="Proteomes" id="UP000001631">
    <property type="component" value="Unassembled WGS sequence"/>
</dbReference>
<evidence type="ECO:0000313" key="2">
    <source>
        <dbReference type="Proteomes" id="UP000001631"/>
    </source>
</evidence>
<dbReference type="GeneID" id="69033315"/>
<name>C0NB02_AJECG</name>
<proteinExistence type="predicted"/>
<reference evidence="1" key="1">
    <citation type="submission" date="2009-02" db="EMBL/GenBank/DDBJ databases">
        <title>The Genome Sequence of Ajellomyces capsulatus strain G186AR.</title>
        <authorList>
            <consortium name="The Broad Institute Genome Sequencing Platform"/>
            <person name="Champion M."/>
            <person name="Cuomo C."/>
            <person name="Ma L.-J."/>
            <person name="Henn M.R."/>
            <person name="Sil A."/>
            <person name="Goldman B."/>
            <person name="Young S.K."/>
            <person name="Kodira C.D."/>
            <person name="Zeng Q."/>
            <person name="Koehrsen M."/>
            <person name="Alvarado L."/>
            <person name="Berlin A."/>
            <person name="Borenstein D."/>
            <person name="Chen Z."/>
            <person name="Engels R."/>
            <person name="Freedman E."/>
            <person name="Gellesch M."/>
            <person name="Goldberg J."/>
            <person name="Griggs A."/>
            <person name="Gujja S."/>
            <person name="Heiman D."/>
            <person name="Hepburn T."/>
            <person name="Howarth C."/>
            <person name="Jen D."/>
            <person name="Larson L."/>
            <person name="Lewis B."/>
            <person name="Mehta T."/>
            <person name="Park D."/>
            <person name="Pearson M."/>
            <person name="Roberts A."/>
            <person name="Saif S."/>
            <person name="Shea T."/>
            <person name="Shenoy N."/>
            <person name="Sisk P."/>
            <person name="Stolte C."/>
            <person name="Sykes S."/>
            <person name="Walk T."/>
            <person name="White J."/>
            <person name="Yandava C."/>
            <person name="Klein B."/>
            <person name="McEwen J.G."/>
            <person name="Puccia R."/>
            <person name="Goldman G.H."/>
            <person name="Felipe M.S."/>
            <person name="Nino-Vega G."/>
            <person name="San-Blas G."/>
            <person name="Taylor J."/>
            <person name="Mendoza L."/>
            <person name="Galagan J."/>
            <person name="Nusbaum C."/>
            <person name="Birren B."/>
        </authorList>
    </citation>
    <scope>NUCLEOTIDE SEQUENCE</scope>
    <source>
        <strain evidence="1">G186AR</strain>
    </source>
</reference>
<dbReference type="InParanoid" id="C0NB02"/>
<protein>
    <submittedName>
        <fullName evidence="1">Uncharacterized protein</fullName>
    </submittedName>
</protein>
<evidence type="ECO:0000313" key="1">
    <source>
        <dbReference type="EMBL" id="EEH10843.1"/>
    </source>
</evidence>
<dbReference type="EMBL" id="GG663363">
    <property type="protein sequence ID" value="EEH10843.1"/>
    <property type="molecule type" value="Genomic_DNA"/>
</dbReference>
<organism evidence="1 2">
    <name type="scientific">Ajellomyces capsulatus (strain G186AR / H82 / ATCC MYA-2454 / RMSCC 2432)</name>
    <name type="common">Darling's disease fungus</name>
    <name type="synonym">Histoplasma capsulatum</name>
    <dbReference type="NCBI Taxonomy" id="447093"/>
    <lineage>
        <taxon>Eukaryota</taxon>
        <taxon>Fungi</taxon>
        <taxon>Dikarya</taxon>
        <taxon>Ascomycota</taxon>
        <taxon>Pezizomycotina</taxon>
        <taxon>Eurotiomycetes</taxon>
        <taxon>Eurotiomycetidae</taxon>
        <taxon>Onygenales</taxon>
        <taxon>Ajellomycetaceae</taxon>
        <taxon>Histoplasma</taxon>
    </lineage>
</organism>
<keyword evidence="2" id="KW-1185">Reference proteome</keyword>
<dbReference type="AlphaFoldDB" id="C0NB02"/>
<sequence length="117" mass="12692">MSILMDLSPMARNAAPDQEKILAVGASEDQAEVDGRGTIGGRYRAPAQYIYNLLQADAVVGVWAKRFILAQDRGSRKSSKTPGNNLCSCLLGINNDENETSGSLRLLCVYSRMSALR</sequence>
<dbReference type="HOGENOM" id="CLU_2084173_0_0_1"/>
<dbReference type="RefSeq" id="XP_045291323.1">
    <property type="nucleotide sequence ID" value="XM_045427348.1"/>
</dbReference>